<dbReference type="EMBL" id="JAEHOE010000160">
    <property type="protein sequence ID" value="KAG2484012.1"/>
    <property type="molecule type" value="Genomic_DNA"/>
</dbReference>
<reference evidence="2" key="1">
    <citation type="journal article" date="2020" name="bioRxiv">
        <title>Comparative genomics of Chlamydomonas.</title>
        <authorList>
            <person name="Craig R.J."/>
            <person name="Hasan A.R."/>
            <person name="Ness R.W."/>
            <person name="Keightley P.D."/>
        </authorList>
    </citation>
    <scope>NUCLEOTIDE SEQUENCE</scope>
    <source>
        <strain evidence="2">CCAP 11/70</strain>
    </source>
</reference>
<dbReference type="OrthoDB" id="538121at2759"/>
<evidence type="ECO:0000313" key="3">
    <source>
        <dbReference type="Proteomes" id="UP000612055"/>
    </source>
</evidence>
<evidence type="ECO:0000313" key="2">
    <source>
        <dbReference type="EMBL" id="KAG2484012.1"/>
    </source>
</evidence>
<feature type="region of interest" description="Disordered" evidence="1">
    <location>
        <begin position="1"/>
        <end position="21"/>
    </location>
</feature>
<dbReference type="Proteomes" id="UP000612055">
    <property type="component" value="Unassembled WGS sequence"/>
</dbReference>
<accession>A0A835XIY4</accession>
<proteinExistence type="predicted"/>
<dbReference type="AlphaFoldDB" id="A0A835XIY4"/>
<name>A0A835XIY4_9CHLO</name>
<comment type="caution">
    <text evidence="2">The sequence shown here is derived from an EMBL/GenBank/DDBJ whole genome shotgun (WGS) entry which is preliminary data.</text>
</comment>
<sequence>MLKDVPPHQVPAPSDRETASAKVREFVKKDRGEFIHEESWEMVLVPVDFSLVVDVPEAVLEEWRRQYGK</sequence>
<gene>
    <name evidence="2" type="ORF">HYH03_017179</name>
</gene>
<keyword evidence="3" id="KW-1185">Reference proteome</keyword>
<organism evidence="2 3">
    <name type="scientific">Edaphochlamys debaryana</name>
    <dbReference type="NCBI Taxonomy" id="47281"/>
    <lineage>
        <taxon>Eukaryota</taxon>
        <taxon>Viridiplantae</taxon>
        <taxon>Chlorophyta</taxon>
        <taxon>core chlorophytes</taxon>
        <taxon>Chlorophyceae</taxon>
        <taxon>CS clade</taxon>
        <taxon>Chlamydomonadales</taxon>
        <taxon>Chlamydomonadales incertae sedis</taxon>
        <taxon>Edaphochlamys</taxon>
    </lineage>
</organism>
<protein>
    <submittedName>
        <fullName evidence="2">Uncharacterized protein</fullName>
    </submittedName>
</protein>
<evidence type="ECO:0000256" key="1">
    <source>
        <dbReference type="SAM" id="MobiDB-lite"/>
    </source>
</evidence>